<comment type="similarity">
    <text evidence="6">Belongs to the aconitase/IPM isomerase family. LeuC type 2 subfamily.</text>
</comment>
<dbReference type="NCBIfam" id="TIGR01343">
    <property type="entry name" value="hacA_fam"/>
    <property type="match status" value="1"/>
</dbReference>
<evidence type="ECO:0000256" key="2">
    <source>
        <dbReference type="ARBA" id="ARBA00022723"/>
    </source>
</evidence>
<dbReference type="NCBIfam" id="NF001614">
    <property type="entry name" value="PRK00402.1"/>
    <property type="match status" value="1"/>
</dbReference>
<keyword evidence="9" id="KW-1185">Reference proteome</keyword>
<protein>
    <recommendedName>
        <fullName evidence="6">3-isopropylmalate dehydratase large subunit</fullName>
        <ecNumber evidence="6">4.2.1.33</ecNumber>
    </recommendedName>
    <alternativeName>
        <fullName evidence="6">Alpha-IPM isomerase</fullName>
        <shortName evidence="6">IPMI</shortName>
    </alternativeName>
    <alternativeName>
        <fullName evidence="6">Isopropylmalate isomerase</fullName>
    </alternativeName>
</protein>
<evidence type="ECO:0000256" key="6">
    <source>
        <dbReference type="HAMAP-Rule" id="MF_01027"/>
    </source>
</evidence>
<comment type="subunit">
    <text evidence="6">Heterodimer of LeuC and LeuD.</text>
</comment>
<name>A0ABQ5M381_9FIRM</name>
<comment type="function">
    <text evidence="6">Catalyzes the isomerization between 2-isopropylmalate and 3-isopropylmalate, via the formation of 2-isopropylmaleate.</text>
</comment>
<dbReference type="PRINTS" id="PR00415">
    <property type="entry name" value="ACONITASE"/>
</dbReference>
<evidence type="ECO:0000259" key="7">
    <source>
        <dbReference type="Pfam" id="PF00330"/>
    </source>
</evidence>
<evidence type="ECO:0000313" key="9">
    <source>
        <dbReference type="Proteomes" id="UP001419084"/>
    </source>
</evidence>
<keyword evidence="6" id="KW-0028">Amino-acid biosynthesis</keyword>
<comment type="catalytic activity">
    <reaction evidence="6">
        <text>(2R,3S)-3-isopropylmalate = (2S)-2-isopropylmalate</text>
        <dbReference type="Rhea" id="RHEA:32287"/>
        <dbReference type="ChEBI" id="CHEBI:1178"/>
        <dbReference type="ChEBI" id="CHEBI:35121"/>
        <dbReference type="EC" id="4.2.1.33"/>
    </reaction>
</comment>
<evidence type="ECO:0000256" key="1">
    <source>
        <dbReference type="ARBA" id="ARBA00022485"/>
    </source>
</evidence>
<dbReference type="Gene3D" id="3.30.499.10">
    <property type="entry name" value="Aconitase, domain 3"/>
    <property type="match status" value="2"/>
</dbReference>
<dbReference type="InterPro" id="IPR036008">
    <property type="entry name" value="Aconitase_4Fe-4S_dom"/>
</dbReference>
<dbReference type="InterPro" id="IPR006251">
    <property type="entry name" value="Homoacnase/IPMdehydase_lsu"/>
</dbReference>
<keyword evidence="2 6" id="KW-0479">Metal-binding</keyword>
<dbReference type="HAMAP" id="MF_01027">
    <property type="entry name" value="LeuC_type2"/>
    <property type="match status" value="1"/>
</dbReference>
<dbReference type="Proteomes" id="UP001419084">
    <property type="component" value="Unassembled WGS sequence"/>
</dbReference>
<accession>A0ABQ5M381</accession>
<keyword evidence="4 6" id="KW-0411">Iron-sulfur</keyword>
<dbReference type="InterPro" id="IPR001030">
    <property type="entry name" value="Acoase/IPM_deHydtase_lsu_aba"/>
</dbReference>
<dbReference type="SUPFAM" id="SSF53732">
    <property type="entry name" value="Aconitase iron-sulfur domain"/>
    <property type="match status" value="1"/>
</dbReference>
<keyword evidence="6" id="KW-0432">Leucine biosynthesis</keyword>
<comment type="caution">
    <text evidence="8">The sequence shown here is derived from an EMBL/GenBank/DDBJ whole genome shotgun (WGS) entry which is preliminary data.</text>
</comment>
<keyword evidence="3 6" id="KW-0408">Iron</keyword>
<dbReference type="InterPro" id="IPR018136">
    <property type="entry name" value="Aconitase_4Fe-4S_BS"/>
</dbReference>
<gene>
    <name evidence="6" type="primary">leuC</name>
    <name evidence="8" type="ORF">LAD12857_10120</name>
</gene>
<evidence type="ECO:0000313" key="8">
    <source>
        <dbReference type="EMBL" id="GLB29089.1"/>
    </source>
</evidence>
<sequence length="422" mass="45871">MGSTIIEKIIRHNTGAQNVKPGDIVTVKADRVMIHDIFIPFVADKFEEMGFKKLWDPDKAVLIYDHLVPASQLDDTRHFRIGDAFAAKYGMKHVHRSDGICHQLMTEAGYVKPGDVVFGTDSHTTTYGCVGAFSSGIGYTEMASILGTGTMWIKVPETIKVVIEGRLPDHVMSKDIILRLIGDLGADGATYLALEFTGSTVEEMSVASRMTIANMAVEAGAKCALFTPDEKTAEYCEIQLSNYQKSLTGDEDAVYKRVIRYNAEDFVPVMACPSQVDKIKPVSELKGIVIDQVFIGSCTNGRLEDLAAAAEVLKGRKVAYYVKLIITPASRKVYQEAMEQGIMEILSDAGAIITHPGCGLCCGRTGGILSDGERVVATNNRNFLGRMGTSRVEIYLASPKTAAACAVTGRIVSSEEEAVYQK</sequence>
<evidence type="ECO:0000256" key="4">
    <source>
        <dbReference type="ARBA" id="ARBA00023014"/>
    </source>
</evidence>
<dbReference type="EMBL" id="BRPJ01000016">
    <property type="protein sequence ID" value="GLB29089.1"/>
    <property type="molecule type" value="Genomic_DNA"/>
</dbReference>
<feature type="binding site" evidence="6">
    <location>
        <position position="358"/>
    </location>
    <ligand>
        <name>[4Fe-4S] cluster</name>
        <dbReference type="ChEBI" id="CHEBI:49883"/>
    </ligand>
</feature>
<dbReference type="CDD" id="cd01583">
    <property type="entry name" value="IPMI"/>
    <property type="match status" value="1"/>
</dbReference>
<comment type="pathway">
    <text evidence="6">Amino-acid biosynthesis; L-leucine biosynthesis; L-leucine from 3-methyl-2-oxobutanoate: step 2/4.</text>
</comment>
<dbReference type="PANTHER" id="PTHR43822:SF2">
    <property type="entry name" value="HOMOACONITASE, MITOCHONDRIAL"/>
    <property type="match status" value="1"/>
</dbReference>
<feature type="binding site" evidence="6">
    <location>
        <position position="298"/>
    </location>
    <ligand>
        <name>[4Fe-4S] cluster</name>
        <dbReference type="ChEBI" id="CHEBI:49883"/>
    </ligand>
</feature>
<dbReference type="InterPro" id="IPR050067">
    <property type="entry name" value="IPM_dehydratase_rel_enz"/>
</dbReference>
<keyword evidence="6" id="KW-0100">Branched-chain amino acid biosynthesis</keyword>
<evidence type="ECO:0000256" key="5">
    <source>
        <dbReference type="ARBA" id="ARBA00023239"/>
    </source>
</evidence>
<keyword evidence="1 6" id="KW-0004">4Fe-4S</keyword>
<feature type="binding site" evidence="6">
    <location>
        <position position="361"/>
    </location>
    <ligand>
        <name>[4Fe-4S] cluster</name>
        <dbReference type="ChEBI" id="CHEBI:49883"/>
    </ligand>
</feature>
<feature type="domain" description="Aconitase/3-isopropylmalate dehydratase large subunit alpha/beta/alpha" evidence="7">
    <location>
        <begin position="8"/>
        <end position="409"/>
    </location>
</feature>
<dbReference type="EC" id="4.2.1.33" evidence="6"/>
<keyword evidence="5 6" id="KW-0456">Lyase</keyword>
<organism evidence="8 9">
    <name type="scientific">Lacrimispora amygdalina</name>
    <dbReference type="NCBI Taxonomy" id="253257"/>
    <lineage>
        <taxon>Bacteria</taxon>
        <taxon>Bacillati</taxon>
        <taxon>Bacillota</taxon>
        <taxon>Clostridia</taxon>
        <taxon>Lachnospirales</taxon>
        <taxon>Lachnospiraceae</taxon>
        <taxon>Lacrimispora</taxon>
    </lineage>
</organism>
<dbReference type="InterPro" id="IPR011826">
    <property type="entry name" value="HAcnase/IPMdehydase_lsu_prok"/>
</dbReference>
<dbReference type="PROSITE" id="PS00450">
    <property type="entry name" value="ACONITASE_1"/>
    <property type="match status" value="1"/>
</dbReference>
<dbReference type="NCBIfam" id="TIGR02086">
    <property type="entry name" value="IPMI_arch"/>
    <property type="match status" value="1"/>
</dbReference>
<comment type="cofactor">
    <cofactor evidence="6">
        <name>[4Fe-4S] cluster</name>
        <dbReference type="ChEBI" id="CHEBI:49883"/>
    </cofactor>
    <text evidence="6">Binds 1 [4Fe-4S] cluster per subunit.</text>
</comment>
<dbReference type="RefSeq" id="WP_346064738.1">
    <property type="nucleotide sequence ID" value="NZ_BRPJ01000016.1"/>
</dbReference>
<dbReference type="InterPro" id="IPR015931">
    <property type="entry name" value="Acnase/IPM_dHydase_lsu_aba_1/3"/>
</dbReference>
<reference evidence="8 9" key="1">
    <citation type="journal article" date="2024" name="Int. J. Syst. Evol. Microbiol.">
        <title>Lacrimispora brassicae sp. nov. isolated from fermented cabbage, and proposal of Clostridium indicum Gundawar et al. 2019 and Clostridium methoxybenzovorans Mechichi et al. 1999 as heterotypic synonyms of Lacrimispora amygdalina (Parshina et al. 2003) Haas and Blanchard 2020 and Lacrimispora indolis (McClung and McCoy 1957) Haas and Blanchard 2020, respectively.</title>
        <authorList>
            <person name="Kobayashi H."/>
            <person name="Tanizawa Y."/>
            <person name="Sakamoto M."/>
            <person name="Ohkuma M."/>
            <person name="Tohno M."/>
        </authorList>
    </citation>
    <scope>NUCLEOTIDE SEQUENCE [LARGE SCALE GENOMIC DNA]</scope>
    <source>
        <strain evidence="8 9">DSM 12857</strain>
    </source>
</reference>
<dbReference type="PANTHER" id="PTHR43822">
    <property type="entry name" value="HOMOACONITASE, MITOCHONDRIAL-RELATED"/>
    <property type="match status" value="1"/>
</dbReference>
<dbReference type="InterPro" id="IPR033941">
    <property type="entry name" value="IPMI_cat"/>
</dbReference>
<proteinExistence type="inferred from homology"/>
<evidence type="ECO:0000256" key="3">
    <source>
        <dbReference type="ARBA" id="ARBA00023004"/>
    </source>
</evidence>
<dbReference type="Pfam" id="PF00330">
    <property type="entry name" value="Aconitase"/>
    <property type="match status" value="1"/>
</dbReference>